<evidence type="ECO:0000313" key="3">
    <source>
        <dbReference type="Proteomes" id="UP000078200"/>
    </source>
</evidence>
<reference evidence="2" key="1">
    <citation type="submission" date="2020-05" db="UniProtKB">
        <authorList>
            <consortium name="EnsemblMetazoa"/>
        </authorList>
    </citation>
    <scope>IDENTIFICATION</scope>
    <source>
        <strain evidence="2">TTRI</strain>
    </source>
</reference>
<dbReference type="VEuPathDB" id="VectorBase:GAUT032151"/>
<sequence>MPPKRKKAGAEDGTSSASKTAKGSSSTLKPNQPVLYIEHYIQLQLSLNTEGTPRRGSFEVAIAQEPAPPAKRIQLWSGVKKTPRAGKFPPPEQLLEDITKIIIATKKETENKSPPPGPSTRSATKK</sequence>
<accession>A0A1A9VBP8</accession>
<protein>
    <recommendedName>
        <fullName evidence="4">Selenoprotein BthD</fullName>
    </recommendedName>
</protein>
<organism evidence="2 3">
    <name type="scientific">Glossina austeni</name>
    <name type="common">Savannah tsetse fly</name>
    <dbReference type="NCBI Taxonomy" id="7395"/>
    <lineage>
        <taxon>Eukaryota</taxon>
        <taxon>Metazoa</taxon>
        <taxon>Ecdysozoa</taxon>
        <taxon>Arthropoda</taxon>
        <taxon>Hexapoda</taxon>
        <taxon>Insecta</taxon>
        <taxon>Pterygota</taxon>
        <taxon>Neoptera</taxon>
        <taxon>Endopterygota</taxon>
        <taxon>Diptera</taxon>
        <taxon>Brachycera</taxon>
        <taxon>Muscomorpha</taxon>
        <taxon>Hippoboscoidea</taxon>
        <taxon>Glossinidae</taxon>
        <taxon>Glossina</taxon>
    </lineage>
</organism>
<feature type="region of interest" description="Disordered" evidence="1">
    <location>
        <begin position="105"/>
        <end position="126"/>
    </location>
</feature>
<evidence type="ECO:0000313" key="2">
    <source>
        <dbReference type="EnsemblMetazoa" id="GAUT032151-PA"/>
    </source>
</evidence>
<keyword evidence="3" id="KW-1185">Reference proteome</keyword>
<dbReference type="EnsemblMetazoa" id="GAUT032151-RA">
    <property type="protein sequence ID" value="GAUT032151-PA"/>
    <property type="gene ID" value="GAUT032151"/>
</dbReference>
<name>A0A1A9VBP8_GLOAU</name>
<feature type="compositionally biased region" description="Low complexity" evidence="1">
    <location>
        <begin position="13"/>
        <end position="26"/>
    </location>
</feature>
<evidence type="ECO:0008006" key="4">
    <source>
        <dbReference type="Google" id="ProtNLM"/>
    </source>
</evidence>
<evidence type="ECO:0000256" key="1">
    <source>
        <dbReference type="SAM" id="MobiDB-lite"/>
    </source>
</evidence>
<dbReference type="AlphaFoldDB" id="A0A1A9VBP8"/>
<proteinExistence type="predicted"/>
<dbReference type="Proteomes" id="UP000078200">
    <property type="component" value="Unassembled WGS sequence"/>
</dbReference>
<feature type="region of interest" description="Disordered" evidence="1">
    <location>
        <begin position="1"/>
        <end position="33"/>
    </location>
</feature>